<evidence type="ECO:0000313" key="2">
    <source>
        <dbReference type="Proteomes" id="UP000011135"/>
    </source>
</evidence>
<name>L8JSR1_9BACT</name>
<proteinExistence type="predicted"/>
<keyword evidence="2" id="KW-1185">Reference proteome</keyword>
<sequence>MRMLINYYNFQPSILYNMSTSGGRIIRVYRDITGPGLQNSQNSDNEMFRFFQHEPDGNWFILAYVTF</sequence>
<organism evidence="1 2">
    <name type="scientific">Fulvivirga imtechensis AK7</name>
    <dbReference type="NCBI Taxonomy" id="1237149"/>
    <lineage>
        <taxon>Bacteria</taxon>
        <taxon>Pseudomonadati</taxon>
        <taxon>Bacteroidota</taxon>
        <taxon>Cytophagia</taxon>
        <taxon>Cytophagales</taxon>
        <taxon>Fulvivirgaceae</taxon>
        <taxon>Fulvivirga</taxon>
    </lineage>
</organism>
<gene>
    <name evidence="1" type="ORF">C900_03032</name>
</gene>
<evidence type="ECO:0000313" key="1">
    <source>
        <dbReference type="EMBL" id="ELR71228.1"/>
    </source>
</evidence>
<reference evidence="1 2" key="1">
    <citation type="submission" date="2012-12" db="EMBL/GenBank/DDBJ databases">
        <title>Genome assembly of Fulvivirga imtechensis AK7.</title>
        <authorList>
            <person name="Nupur N."/>
            <person name="Khatri I."/>
            <person name="Kumar R."/>
            <person name="Subramanian S."/>
            <person name="Pinnaka A."/>
        </authorList>
    </citation>
    <scope>NUCLEOTIDE SEQUENCE [LARGE SCALE GENOMIC DNA]</scope>
    <source>
        <strain evidence="1 2">AK7</strain>
    </source>
</reference>
<dbReference type="EMBL" id="AMZN01000044">
    <property type="protein sequence ID" value="ELR71228.1"/>
    <property type="molecule type" value="Genomic_DNA"/>
</dbReference>
<dbReference type="AlphaFoldDB" id="L8JSR1"/>
<accession>L8JSR1</accession>
<comment type="caution">
    <text evidence="1">The sequence shown here is derived from an EMBL/GenBank/DDBJ whole genome shotgun (WGS) entry which is preliminary data.</text>
</comment>
<protein>
    <submittedName>
        <fullName evidence="1">Uncharacterized protein</fullName>
    </submittedName>
</protein>
<dbReference type="Proteomes" id="UP000011135">
    <property type="component" value="Unassembled WGS sequence"/>
</dbReference>